<dbReference type="Gene3D" id="1.25.40.10">
    <property type="entry name" value="Tetratricopeptide repeat domain"/>
    <property type="match status" value="3"/>
</dbReference>
<feature type="repeat" description="TPR" evidence="8">
    <location>
        <begin position="883"/>
        <end position="916"/>
    </location>
</feature>
<evidence type="ECO:0000256" key="4">
    <source>
        <dbReference type="ARBA" id="ARBA00022676"/>
    </source>
</evidence>
<evidence type="ECO:0000256" key="1">
    <source>
        <dbReference type="ARBA" id="ARBA00004922"/>
    </source>
</evidence>
<dbReference type="Pfam" id="PF13181">
    <property type="entry name" value="TPR_8"/>
    <property type="match status" value="1"/>
</dbReference>
<keyword evidence="5 11" id="KW-0808">Transferase</keyword>
<feature type="domain" description="O-GlcNAc transferase C-terminal" evidence="10">
    <location>
        <begin position="1078"/>
        <end position="1263"/>
    </location>
</feature>
<keyword evidence="4 11" id="KW-0328">Glycosyltransferase</keyword>
<sequence>MDSLIQQYCMVQPQQRNGSSTLTHYINSHQSYGQQQHQRQYSSLSHDANPLVNSYANRSMNPWLETAPPTFLLQEHTNTQLPATAFHPIPIPTPQVTQKPSLFSSQGPEFSQHQLRRKTPSGTVDAGYDGSHVYMDPGPPAYKHILLPASTITPRPSGGTYASTPSHPNQQSLHANRFVDTHFSEWLTAPTTRSQYLPSAYHQTNNDLFAVIPATSIASNSLSQVCSDFSQTVNLLSFGHQPQVLGNSLQNYGYGPPSPAIGAPFHPGLLQPLSSIPYPQGYPFHQTIPQTQVYHHLEPTVVQPSIATNGALLPLGAWPAGITQPGSSNFKPTHSHKLSSSTSEVSGSGSGGHFPNVWAAGSLNLSQDEVLIKAHRAYFVLLAHIQQTRKANNAKSGEISKQYVFPKPPRSSQFPKHLNSDNSNHDPNVSQIKSEVNAIEALNRGAMAVSSTTQGSGGNLSTNQCSYATEPTSFFAATSSRVLNSPISEAQCCLETLSVLCEQSRWQWIDGIIIGGCLQYGLERYSDAIKWFQLAISVDSQRVEVVSNLAATMYTIGMVTEAEMEWQKALRISPNYLDSVEHLIGLIYHRNPKEAVSSIDFLQNSLRINGLPSSQESNTSSSFGTSGYSIPGCDNGRLVGLIHAKGSLLYSLKDIKAALHAFEEAVLISTGKKNGNIYSLVRSIQSALVSNNQGLNGPNSPLSSPLLLLPEVAKRTSHFLFANEGQLPGLTSVPDGNPRKAAMQATSSSLLSLAKILQDSLSSNSGVITQPAGVGDILALYYLSLSLQESPSTANNVGILLATVQQPAGHQTTGPNMPITCIPGITPGSGLSFALAYYEYGLKLDPHHVHLHTNLGSLLKDIGQLDTAIRVYEKAVSCDGTFDIALTNLANAVKDRGRIQDAIGYYKRAVAANPSFAEAVCGLSTALNSVCDWRGRGGVMLGGGKFDQWHVSETGGLLAAHQQNEGSGLAQRVSNIVQRQLMDASKWGEGVMTNDIALQFAHQIGRLLQDASIIPNIAIKIRHISTSPFEGSQIMRIVERFTRVAMWHWYMDRKNGKERPSEVYSRLPVPPALTVPATPTILPFHTFTCPLEPRHVRMISQRNAMRTSCSTLRSPWIPNNVYPPPRSPNPQLIVGYVSSDFNNHPLAHLMQSVFGFHDPTKVKAICYATTTSDQSSHRLKIEQEAPVFRDVSSWSSSQLIQQILNDGIHILVNLNGYTRGARNEIFAARPAPIQMSFMGFAGTMGAEWCDYLLADKNAIPLETLRPSRNNMTINSVLSDENDKPEGDWIYSENIIFTRDTFFCCDHAQSAASEERHVTWPEEEKRRWDLRRSIFPQLADDVIIMGNFNQLYKIDPTTFRTWLRILTRAPKAILWLLRFPELGEANLKRTAEEWAGSAVANRIVFTDVAQKQHHISRARVCDIFLDTAECNAHTTAADILWSSTPLLTLPRYPYKMCSRMASSILKGAFPRTHEGFEATAELTVANEEEYENTAVRLVNSLHYTTAKEGHKVGHGRLAELRHLLFKNRWNCGLFDTRRWVRDLEESFSLAWDRWERFEPGDIFL</sequence>
<name>A0A2C5WLG1_9PEZI</name>
<evidence type="ECO:0000256" key="3">
    <source>
        <dbReference type="ARBA" id="ARBA00011970"/>
    </source>
</evidence>
<evidence type="ECO:0000259" key="10">
    <source>
        <dbReference type="Pfam" id="PF13844"/>
    </source>
</evidence>
<gene>
    <name evidence="11" type="primary">SEC</name>
    <name evidence="11" type="ORF">CFIMG_003088RAa</name>
</gene>
<comment type="caution">
    <text evidence="11">The sequence shown here is derived from an EMBL/GenBank/DDBJ whole genome shotgun (WGS) entry which is preliminary data.</text>
</comment>
<feature type="domain" description="O-GlcNAc transferase C-terminal" evidence="10">
    <location>
        <begin position="1336"/>
        <end position="1541"/>
    </location>
</feature>
<dbReference type="FunFam" id="1.25.40.10:FF:000552">
    <property type="entry name" value="UDP-N-acetylglucosaminyltransferase (AFU_orthologue AFUA_1G03380)"/>
    <property type="match status" value="1"/>
</dbReference>
<feature type="region of interest" description="Disordered" evidence="9">
    <location>
        <begin position="405"/>
        <end position="428"/>
    </location>
</feature>
<reference evidence="11 12" key="1">
    <citation type="journal article" date="2013" name="Fungal Biol.">
        <title>Analysis of microsatellite markers in the genome of the plant pathogen Ceratocystis fimbriata.</title>
        <authorList>
            <person name="Simpson M.C."/>
            <person name="Wilken P.M."/>
            <person name="Coetzee M.P."/>
            <person name="Wingfield M.J."/>
            <person name="Wingfield B.D."/>
        </authorList>
    </citation>
    <scope>NUCLEOTIDE SEQUENCE [LARGE SCALE GENOMIC DNA]</scope>
    <source>
        <strain evidence="11 12">CBS 114723</strain>
    </source>
</reference>
<keyword evidence="6" id="KW-0677">Repeat</keyword>
<dbReference type="Gene3D" id="3.40.50.11380">
    <property type="match status" value="1"/>
</dbReference>
<feature type="region of interest" description="Disordered" evidence="9">
    <location>
        <begin position="98"/>
        <end position="127"/>
    </location>
</feature>
<dbReference type="FunFam" id="3.40.50.11380:FF:000004">
    <property type="entry name" value="UDP-N-acetylglucosaminyltransferase (AFU_orthologue AFUA_1G03380)"/>
    <property type="match status" value="1"/>
</dbReference>
<evidence type="ECO:0000256" key="2">
    <source>
        <dbReference type="ARBA" id="ARBA00005386"/>
    </source>
</evidence>
<evidence type="ECO:0000313" key="12">
    <source>
        <dbReference type="Proteomes" id="UP000222788"/>
    </source>
</evidence>
<dbReference type="PANTHER" id="PTHR44998">
    <property type="match status" value="1"/>
</dbReference>
<dbReference type="FunFam" id="3.40.50.2000:FF:000110">
    <property type="entry name" value="UDP-N-acetylglucosaminyltransferase protein"/>
    <property type="match status" value="1"/>
</dbReference>
<dbReference type="GO" id="GO:0006493">
    <property type="term" value="P:protein O-linked glycosylation"/>
    <property type="evidence" value="ECO:0007669"/>
    <property type="project" value="TreeGrafter"/>
</dbReference>
<dbReference type="STRING" id="1035309.A0A2C5WLG1"/>
<dbReference type="Pfam" id="PF13432">
    <property type="entry name" value="TPR_16"/>
    <property type="match status" value="1"/>
</dbReference>
<dbReference type="InterPro" id="IPR011990">
    <property type="entry name" value="TPR-like_helical_dom_sf"/>
</dbReference>
<proteinExistence type="inferred from homology"/>
<keyword evidence="7 8" id="KW-0802">TPR repeat</keyword>
<feature type="compositionally biased region" description="Polar residues" evidence="9">
    <location>
        <begin position="410"/>
        <end position="428"/>
    </location>
</feature>
<protein>
    <recommendedName>
        <fullName evidence="3">protein O-GlcNAc transferase</fullName>
        <ecNumber evidence="3">2.4.1.255</ecNumber>
    </recommendedName>
</protein>
<dbReference type="Gene3D" id="3.40.50.2000">
    <property type="entry name" value="Glycogen Phosphorylase B"/>
    <property type="match status" value="1"/>
</dbReference>
<evidence type="ECO:0000256" key="6">
    <source>
        <dbReference type="ARBA" id="ARBA00022737"/>
    </source>
</evidence>
<evidence type="ECO:0000256" key="9">
    <source>
        <dbReference type="SAM" id="MobiDB-lite"/>
    </source>
</evidence>
<dbReference type="EMBL" id="APWK03000094">
    <property type="protein sequence ID" value="PHH51369.1"/>
    <property type="molecule type" value="Genomic_DNA"/>
</dbReference>
<comment type="similarity">
    <text evidence="2">Belongs to the glycosyltransferase 41 family. O-GlcNAc transferase subfamily.</text>
</comment>
<dbReference type="SUPFAM" id="SSF48452">
    <property type="entry name" value="TPR-like"/>
    <property type="match status" value="2"/>
</dbReference>
<dbReference type="SMART" id="SM00028">
    <property type="entry name" value="TPR"/>
    <property type="match status" value="5"/>
</dbReference>
<dbReference type="InterPro" id="IPR019734">
    <property type="entry name" value="TPR_rpt"/>
</dbReference>
<organism evidence="11 12">
    <name type="scientific">Ceratocystis fimbriata CBS 114723</name>
    <dbReference type="NCBI Taxonomy" id="1035309"/>
    <lineage>
        <taxon>Eukaryota</taxon>
        <taxon>Fungi</taxon>
        <taxon>Dikarya</taxon>
        <taxon>Ascomycota</taxon>
        <taxon>Pezizomycotina</taxon>
        <taxon>Sordariomycetes</taxon>
        <taxon>Hypocreomycetidae</taxon>
        <taxon>Microascales</taxon>
        <taxon>Ceratocystidaceae</taxon>
        <taxon>Ceratocystis</taxon>
    </lineage>
</organism>
<reference evidence="11 12" key="2">
    <citation type="journal article" date="2013" name="IMA Fungus">
        <title>IMA Genome-F 1: Ceratocystis fimbriata: Draft nuclear genome sequence for the plant pathogen, Ceratocystis fimbriata.</title>
        <authorList>
            <person name="Wilken P.M."/>
            <person name="Steenkamp E.T."/>
            <person name="Wingfield M.J."/>
            <person name="de Beer Z.W."/>
            <person name="Wingfield B.D."/>
        </authorList>
    </citation>
    <scope>NUCLEOTIDE SEQUENCE [LARGE SCALE GENOMIC DNA]</scope>
    <source>
        <strain evidence="11 12">CBS 114723</strain>
    </source>
</reference>
<dbReference type="Proteomes" id="UP000222788">
    <property type="component" value="Unassembled WGS sequence"/>
</dbReference>
<comment type="pathway">
    <text evidence="1">Protein modification; protein glycosylation.</text>
</comment>
<feature type="region of interest" description="Disordered" evidence="9">
    <location>
        <begin position="324"/>
        <end position="350"/>
    </location>
</feature>
<feature type="compositionally biased region" description="Polar residues" evidence="9">
    <location>
        <begin position="98"/>
        <end position="113"/>
    </location>
</feature>
<dbReference type="OrthoDB" id="421121at2759"/>
<dbReference type="PROSITE" id="PS50005">
    <property type="entry name" value="TPR"/>
    <property type="match status" value="2"/>
</dbReference>
<dbReference type="EC" id="2.4.1.255" evidence="3"/>
<dbReference type="GO" id="GO:0097363">
    <property type="term" value="F:protein O-acetylglucosaminyltransferase activity"/>
    <property type="evidence" value="ECO:0007669"/>
    <property type="project" value="UniProtKB-EC"/>
</dbReference>
<dbReference type="Pfam" id="PF13844">
    <property type="entry name" value="Glyco_transf_41"/>
    <property type="match status" value="2"/>
</dbReference>
<evidence type="ECO:0000256" key="5">
    <source>
        <dbReference type="ARBA" id="ARBA00022679"/>
    </source>
</evidence>
<dbReference type="PANTHER" id="PTHR44998:SF1">
    <property type="entry name" value="UDP-N-ACETYLGLUCOSAMINE--PEPTIDE N-ACETYLGLUCOSAMINYLTRANSFERASE 110 KDA SUBUNIT"/>
    <property type="match status" value="1"/>
</dbReference>
<dbReference type="InterPro" id="IPR029489">
    <property type="entry name" value="OGT/SEC/SPY_C"/>
</dbReference>
<evidence type="ECO:0000256" key="8">
    <source>
        <dbReference type="PROSITE-ProRule" id="PRU00339"/>
    </source>
</evidence>
<feature type="repeat" description="TPR" evidence="8">
    <location>
        <begin position="849"/>
        <end position="882"/>
    </location>
</feature>
<keyword evidence="12" id="KW-1185">Reference proteome</keyword>
<accession>A0A2C5WLG1</accession>
<evidence type="ECO:0000256" key="7">
    <source>
        <dbReference type="ARBA" id="ARBA00022803"/>
    </source>
</evidence>
<evidence type="ECO:0000313" key="11">
    <source>
        <dbReference type="EMBL" id="PHH51369.1"/>
    </source>
</evidence>